<dbReference type="AlphaFoldDB" id="A0A3M9MZ13"/>
<protein>
    <submittedName>
        <fullName evidence="1">Uncharacterized protein</fullName>
    </submittedName>
</protein>
<organism evidence="1 2">
    <name type="scientific">Rufibacter immobilis</name>
    <dbReference type="NCBI Taxonomy" id="1348778"/>
    <lineage>
        <taxon>Bacteria</taxon>
        <taxon>Pseudomonadati</taxon>
        <taxon>Bacteroidota</taxon>
        <taxon>Cytophagia</taxon>
        <taxon>Cytophagales</taxon>
        <taxon>Hymenobacteraceae</taxon>
        <taxon>Rufibacter</taxon>
    </lineage>
</organism>
<sequence>MLPSLASGECELLADSGRLLVNFIYPIAAGRRTYLTLAKGEREKEALLYLDRTADTSVRFGVVF</sequence>
<proteinExistence type="predicted"/>
<name>A0A3M9MZ13_9BACT</name>
<gene>
    <name evidence="1" type="ORF">EFA69_06705</name>
</gene>
<accession>A0A3M9MZ13</accession>
<evidence type="ECO:0000313" key="2">
    <source>
        <dbReference type="Proteomes" id="UP000271010"/>
    </source>
</evidence>
<evidence type="ECO:0000313" key="1">
    <source>
        <dbReference type="EMBL" id="RNI30792.1"/>
    </source>
</evidence>
<keyword evidence="2" id="KW-1185">Reference proteome</keyword>
<dbReference type="Proteomes" id="UP000271010">
    <property type="component" value="Unassembled WGS sequence"/>
</dbReference>
<reference evidence="1 2" key="1">
    <citation type="submission" date="2018-11" db="EMBL/GenBank/DDBJ databases">
        <title>Rufibacter latericius sp. nov., isolated from water in Baiyang Lake.</title>
        <authorList>
            <person name="Yang Y."/>
        </authorList>
    </citation>
    <scope>NUCLEOTIDE SEQUENCE [LARGE SCALE GENOMIC DNA]</scope>
    <source>
        <strain evidence="1 2">MCC P1</strain>
    </source>
</reference>
<comment type="caution">
    <text evidence="1">The sequence shown here is derived from an EMBL/GenBank/DDBJ whole genome shotgun (WGS) entry which is preliminary data.</text>
</comment>
<dbReference type="EMBL" id="RJJE01000007">
    <property type="protein sequence ID" value="RNI30792.1"/>
    <property type="molecule type" value="Genomic_DNA"/>
</dbReference>